<proteinExistence type="predicted"/>
<name>A0A4Z2DES9_SCHJA</name>
<accession>A0A4Z2DES9</accession>
<keyword evidence="2" id="KW-1185">Reference proteome</keyword>
<reference evidence="1 2" key="1">
    <citation type="submission" date="2019-03" db="EMBL/GenBank/DDBJ databases">
        <title>An improved genome assembly of the fluke Schistosoma japonicum.</title>
        <authorList>
            <person name="Hu W."/>
            <person name="Luo F."/>
            <person name="Yin M."/>
            <person name="Mo X."/>
            <person name="Sun C."/>
            <person name="Wu Q."/>
            <person name="Zhu B."/>
            <person name="Xiang M."/>
            <person name="Wang J."/>
            <person name="Wang Y."/>
            <person name="Zhang T."/>
            <person name="Xu B."/>
            <person name="Zheng H."/>
            <person name="Feng Z."/>
        </authorList>
    </citation>
    <scope>NUCLEOTIDE SEQUENCE [LARGE SCALE GENOMIC DNA]</scope>
    <source>
        <strain evidence="1">HuSjv2</strain>
        <tissue evidence="1">Worms</tissue>
    </source>
</reference>
<gene>
    <name evidence="1" type="ORF">EWB00_001732</name>
</gene>
<dbReference type="AlphaFoldDB" id="A0A4Z2DES9"/>
<dbReference type="Proteomes" id="UP000311919">
    <property type="component" value="Unassembled WGS sequence"/>
</dbReference>
<organism evidence="1 2">
    <name type="scientific">Schistosoma japonicum</name>
    <name type="common">Blood fluke</name>
    <dbReference type="NCBI Taxonomy" id="6182"/>
    <lineage>
        <taxon>Eukaryota</taxon>
        <taxon>Metazoa</taxon>
        <taxon>Spiralia</taxon>
        <taxon>Lophotrochozoa</taxon>
        <taxon>Platyhelminthes</taxon>
        <taxon>Trematoda</taxon>
        <taxon>Digenea</taxon>
        <taxon>Strigeidida</taxon>
        <taxon>Schistosomatoidea</taxon>
        <taxon>Schistosomatidae</taxon>
        <taxon>Schistosoma</taxon>
    </lineage>
</organism>
<protein>
    <submittedName>
        <fullName evidence="1">Uncharacterized protein</fullName>
    </submittedName>
</protein>
<evidence type="ECO:0000313" key="2">
    <source>
        <dbReference type="Proteomes" id="UP000311919"/>
    </source>
</evidence>
<sequence length="75" mass="8458">MVVLWFFGTRTLVIFVVIEEWLDINVSVWYEFSGLVKLVAGYGFSPCSYTGGVSFSYPSTGLKTDSQYECTPVRL</sequence>
<dbReference type="EMBL" id="SKCS01000160">
    <property type="protein sequence ID" value="TNN14928.1"/>
    <property type="molecule type" value="Genomic_DNA"/>
</dbReference>
<evidence type="ECO:0000313" key="1">
    <source>
        <dbReference type="EMBL" id="TNN14928.1"/>
    </source>
</evidence>
<comment type="caution">
    <text evidence="1">The sequence shown here is derived from an EMBL/GenBank/DDBJ whole genome shotgun (WGS) entry which is preliminary data.</text>
</comment>